<evidence type="ECO:0000256" key="1">
    <source>
        <dbReference type="SAM" id="Phobius"/>
    </source>
</evidence>
<dbReference type="Proteomes" id="UP000222916">
    <property type="component" value="Chromosome"/>
</dbReference>
<sequence length="188" mass="21172">MSSVLSMLLASASTAVATIPPLSSLAAQLRDIHPGPMLVAASDPRILGWWGLLITLLIAVLIGVTLKNLGRYRRWQRQIDWEAPDLVPRLQTVLREAALRRWPEVRTLQGDAWLAFLDSKGGCRLSEFALQWPQWLYGQGVPNARQLKALRCAYLSWGRACIWLPSGMAVLLNCWQQGVRHLRDRRPS</sequence>
<keyword evidence="1" id="KW-0812">Transmembrane</keyword>
<dbReference type="RefSeq" id="WP_034524018.1">
    <property type="nucleotide sequence ID" value="NZ_ARYZ02000042.1"/>
</dbReference>
<evidence type="ECO:0000313" key="4">
    <source>
        <dbReference type="Proteomes" id="UP000222916"/>
    </source>
</evidence>
<dbReference type="AlphaFoldDB" id="A0A2D1QHS1"/>
<keyword evidence="1" id="KW-0472">Membrane</keyword>
<keyword evidence="2" id="KW-0732">Signal</keyword>
<gene>
    <name evidence="3" type="ORF">Asalp_26450</name>
</gene>
<reference evidence="4" key="1">
    <citation type="journal article" date="2018" name="BMC Genomics">
        <title>The complete and fully assembled genome sequence of Aeromonas salmonicida subsp. pectinolytica and its comparative analysis with other Aeromonas species: investigation of the mobilome in environmental and pathogenic strains.</title>
        <authorList>
            <person name="Pfeiffer F."/>
            <person name="Zamora-Lagos M.A."/>
            <person name="Blettinger M."/>
            <person name="Yeroslaviz A."/>
            <person name="Dahl A."/>
            <person name="Gruber S."/>
            <person name="Habermann B.H."/>
        </authorList>
    </citation>
    <scope>NUCLEOTIDE SEQUENCE [LARGE SCALE GENOMIC DNA]</scope>
    <source>
        <strain evidence="4">34mel</strain>
    </source>
</reference>
<accession>A0A2D1QHS1</accession>
<dbReference type="Pfam" id="PF14316">
    <property type="entry name" value="DUF4381"/>
    <property type="match status" value="1"/>
</dbReference>
<evidence type="ECO:0000313" key="3">
    <source>
        <dbReference type="EMBL" id="ATP09785.1"/>
    </source>
</evidence>
<feature type="chain" id="PRO_5014377114" evidence="2">
    <location>
        <begin position="18"/>
        <end position="188"/>
    </location>
</feature>
<organism evidence="3 4">
    <name type="scientific">Aeromonas salmonicida subsp. pectinolytica 34mel</name>
    <dbReference type="NCBI Taxonomy" id="1324960"/>
    <lineage>
        <taxon>Bacteria</taxon>
        <taxon>Pseudomonadati</taxon>
        <taxon>Pseudomonadota</taxon>
        <taxon>Gammaproteobacteria</taxon>
        <taxon>Aeromonadales</taxon>
        <taxon>Aeromonadaceae</taxon>
        <taxon>Aeromonas</taxon>
    </lineage>
</organism>
<feature type="signal peptide" evidence="2">
    <location>
        <begin position="1"/>
        <end position="17"/>
    </location>
</feature>
<evidence type="ECO:0000256" key="2">
    <source>
        <dbReference type="SAM" id="SignalP"/>
    </source>
</evidence>
<proteinExistence type="predicted"/>
<dbReference type="InterPro" id="IPR025489">
    <property type="entry name" value="DUF4381"/>
</dbReference>
<name>A0A2D1QHS1_AERSA</name>
<protein>
    <submittedName>
        <fullName evidence="3">DUF4381 family protein</fullName>
    </submittedName>
</protein>
<feature type="transmembrane region" description="Helical" evidence="1">
    <location>
        <begin position="50"/>
        <end position="69"/>
    </location>
</feature>
<dbReference type="EMBL" id="CP022426">
    <property type="protein sequence ID" value="ATP09785.1"/>
    <property type="molecule type" value="Genomic_DNA"/>
</dbReference>
<keyword evidence="1" id="KW-1133">Transmembrane helix</keyword>